<keyword evidence="1" id="KW-0472">Membrane</keyword>
<feature type="transmembrane region" description="Helical" evidence="1">
    <location>
        <begin position="135"/>
        <end position="156"/>
    </location>
</feature>
<name>A0ABN1FH83_9HYPH</name>
<dbReference type="Proteomes" id="UP001424441">
    <property type="component" value="Unassembled WGS sequence"/>
</dbReference>
<feature type="transmembrane region" description="Helical" evidence="1">
    <location>
        <begin position="106"/>
        <end position="123"/>
    </location>
</feature>
<reference evidence="2 3" key="1">
    <citation type="journal article" date="2019" name="Int. J. Syst. Evol. Microbiol.">
        <title>The Global Catalogue of Microorganisms (GCM) 10K type strain sequencing project: providing services to taxonomists for standard genome sequencing and annotation.</title>
        <authorList>
            <consortium name="The Broad Institute Genomics Platform"/>
            <consortium name="The Broad Institute Genome Sequencing Center for Infectious Disease"/>
            <person name="Wu L."/>
            <person name="Ma J."/>
        </authorList>
    </citation>
    <scope>NUCLEOTIDE SEQUENCE [LARGE SCALE GENOMIC DNA]</scope>
    <source>
        <strain evidence="2 3">JCM 15115</strain>
    </source>
</reference>
<protein>
    <submittedName>
        <fullName evidence="2">Uncharacterized protein</fullName>
    </submittedName>
</protein>
<dbReference type="EMBL" id="BAAADE010000001">
    <property type="protein sequence ID" value="GAA0590760.1"/>
    <property type="molecule type" value="Genomic_DNA"/>
</dbReference>
<evidence type="ECO:0000256" key="1">
    <source>
        <dbReference type="SAM" id="Phobius"/>
    </source>
</evidence>
<gene>
    <name evidence="2" type="ORF">GCM10008943_02220</name>
</gene>
<comment type="caution">
    <text evidence="2">The sequence shown here is derived from an EMBL/GenBank/DDBJ whole genome shotgun (WGS) entry which is preliminary data.</text>
</comment>
<sequence length="195" mass="22980">MPAVYPSRNFVSITGLFMLVNTIFFYAILDPQNIDFQMSEEGLLEQMQNVYLALAAVTFLIGGLKHKAEKRMFYIAMSWLMVLFFFREMVLEPHGPISSYIHSHQFRWHEAILTVIFAGVYVWMRPSYVKPIMQYVFSSKCWLYYFAAFLLIMGEIFERQTQWYYNQFFEELSECLGYVILLSLGVRSILTAKAE</sequence>
<dbReference type="RefSeq" id="WP_343800214.1">
    <property type="nucleotide sequence ID" value="NZ_BAAADE010000001.1"/>
</dbReference>
<evidence type="ECO:0000313" key="2">
    <source>
        <dbReference type="EMBL" id="GAA0590760.1"/>
    </source>
</evidence>
<feature type="transmembrane region" description="Helical" evidence="1">
    <location>
        <begin position="9"/>
        <end position="28"/>
    </location>
</feature>
<feature type="transmembrane region" description="Helical" evidence="1">
    <location>
        <begin position="71"/>
        <end position="86"/>
    </location>
</feature>
<feature type="transmembrane region" description="Helical" evidence="1">
    <location>
        <begin position="48"/>
        <end position="64"/>
    </location>
</feature>
<keyword evidence="3" id="KW-1185">Reference proteome</keyword>
<evidence type="ECO:0000313" key="3">
    <source>
        <dbReference type="Proteomes" id="UP001424441"/>
    </source>
</evidence>
<organism evidence="2 3">
    <name type="scientific">Paenochrobactrum glaciei</name>
    <dbReference type="NCBI Taxonomy" id="486407"/>
    <lineage>
        <taxon>Bacteria</taxon>
        <taxon>Pseudomonadati</taxon>
        <taxon>Pseudomonadota</taxon>
        <taxon>Alphaproteobacteria</taxon>
        <taxon>Hyphomicrobiales</taxon>
        <taxon>Brucellaceae</taxon>
        <taxon>Paenochrobactrum</taxon>
    </lineage>
</organism>
<keyword evidence="1" id="KW-0812">Transmembrane</keyword>
<keyword evidence="1" id="KW-1133">Transmembrane helix</keyword>
<accession>A0ABN1FH83</accession>
<proteinExistence type="predicted"/>